<dbReference type="NCBIfam" id="TIGR01633">
    <property type="entry name" value="phi3626_gp14_N"/>
    <property type="match status" value="1"/>
</dbReference>
<feature type="domain" description="Siphovirus-type tail component RIFT-related" evidence="1">
    <location>
        <begin position="20"/>
        <end position="121"/>
    </location>
</feature>
<keyword evidence="3" id="KW-1185">Reference proteome</keyword>
<evidence type="ECO:0000259" key="1">
    <source>
        <dbReference type="Pfam" id="PF05709"/>
    </source>
</evidence>
<dbReference type="InterPro" id="IPR006520">
    <property type="entry name" value="Dit_BPSPP_N"/>
</dbReference>
<dbReference type="Proteomes" id="UP000295325">
    <property type="component" value="Unassembled WGS sequence"/>
</dbReference>
<dbReference type="Pfam" id="PF05709">
    <property type="entry name" value="Sipho_tail"/>
    <property type="match status" value="1"/>
</dbReference>
<evidence type="ECO:0000313" key="3">
    <source>
        <dbReference type="Proteomes" id="UP000295325"/>
    </source>
</evidence>
<dbReference type="RefSeq" id="WP_133626887.1">
    <property type="nucleotide sequence ID" value="NZ_SOAZ01000001.1"/>
</dbReference>
<comment type="caution">
    <text evidence="2">The sequence shown here is derived from an EMBL/GenBank/DDBJ whole genome shotgun (WGS) entry which is preliminary data.</text>
</comment>
<gene>
    <name evidence="2" type="ORF">EDD71_101210</name>
</gene>
<accession>A0A4R7KUL7</accession>
<dbReference type="OrthoDB" id="2734969at2"/>
<sequence>MLSFVFNGKDSFKDYGIFIEKRPNVPSPKRRVSYISIPGRNSSLRYDEETYEDITLSVECAVIGNIQSKIDDIKAWLIGSGESDLIFSFQSDKKYIAQVVNSIDFEVILKITSRFVIIFNCRPFKYSVMNEVINITSGTGTSVLNRGTVKSRPLVKVYCSGNGAFVINNKEVKLIGIEKPYVVIDSELEEAYFVESGILSNANNYMSGEFPVLDVGNNIVTFNGGVSKLEITPNWRWL</sequence>
<dbReference type="EMBL" id="SOAZ01000001">
    <property type="protein sequence ID" value="TDT63783.1"/>
    <property type="molecule type" value="Genomic_DNA"/>
</dbReference>
<dbReference type="AlphaFoldDB" id="A0A4R7KUL7"/>
<dbReference type="Gene3D" id="2.40.30.200">
    <property type="match status" value="1"/>
</dbReference>
<organism evidence="2 3">
    <name type="scientific">Fonticella tunisiensis</name>
    <dbReference type="NCBI Taxonomy" id="1096341"/>
    <lineage>
        <taxon>Bacteria</taxon>
        <taxon>Bacillati</taxon>
        <taxon>Bacillota</taxon>
        <taxon>Clostridia</taxon>
        <taxon>Eubacteriales</taxon>
        <taxon>Clostridiaceae</taxon>
        <taxon>Fonticella</taxon>
    </lineage>
</organism>
<reference evidence="2 3" key="1">
    <citation type="submission" date="2019-03" db="EMBL/GenBank/DDBJ databases">
        <title>Genomic Encyclopedia of Type Strains, Phase IV (KMG-IV): sequencing the most valuable type-strain genomes for metagenomic binning, comparative biology and taxonomic classification.</title>
        <authorList>
            <person name="Goeker M."/>
        </authorList>
    </citation>
    <scope>NUCLEOTIDE SEQUENCE [LARGE SCALE GENOMIC DNA]</scope>
    <source>
        <strain evidence="2 3">DSM 24455</strain>
    </source>
</reference>
<protein>
    <submittedName>
        <fullName evidence="2">Putative phage tail component-like protein</fullName>
    </submittedName>
</protein>
<evidence type="ECO:0000313" key="2">
    <source>
        <dbReference type="EMBL" id="TDT63783.1"/>
    </source>
</evidence>
<dbReference type="InterPro" id="IPR008841">
    <property type="entry name" value="Siphovirus-type_tail_N"/>
</dbReference>
<name>A0A4R7KUL7_9CLOT</name>
<proteinExistence type="predicted"/>